<dbReference type="STRING" id="946362.F2USB9"/>
<dbReference type="PANTHER" id="PTHR28622:SF1">
    <property type="entry name" value="SMALL INTEGRAL MEMBRANE PROTEIN 7"/>
    <property type="match status" value="1"/>
</dbReference>
<accession>F2USB9</accession>
<keyword evidence="5 6" id="KW-0472">Membrane</keyword>
<evidence type="ECO:0000256" key="3">
    <source>
        <dbReference type="ARBA" id="ARBA00022692"/>
    </source>
</evidence>
<dbReference type="FunCoup" id="F2USB9">
    <property type="interactions" value="188"/>
</dbReference>
<dbReference type="PANTHER" id="PTHR28622">
    <property type="entry name" value="SMALL INTEGRAL MEMBRANE PROTEIN 7"/>
    <property type="match status" value="1"/>
</dbReference>
<evidence type="ECO:0000256" key="6">
    <source>
        <dbReference type="SAM" id="Phobius"/>
    </source>
</evidence>
<evidence type="ECO:0000256" key="1">
    <source>
        <dbReference type="ARBA" id="ARBA00004167"/>
    </source>
</evidence>
<dbReference type="AlphaFoldDB" id="F2USB9"/>
<proteinExistence type="inferred from homology"/>
<dbReference type="EMBL" id="GL832994">
    <property type="protein sequence ID" value="EGD81028.1"/>
    <property type="molecule type" value="Genomic_DNA"/>
</dbReference>
<comment type="similarity">
    <text evidence="2">Belongs to the SMIM7 family.</text>
</comment>
<evidence type="ECO:0000256" key="2">
    <source>
        <dbReference type="ARBA" id="ARBA00008578"/>
    </source>
</evidence>
<dbReference type="Proteomes" id="UP000007799">
    <property type="component" value="Unassembled WGS sequence"/>
</dbReference>
<dbReference type="InterPro" id="IPR037659">
    <property type="entry name" value="SMIM7"/>
</dbReference>
<name>F2USB9_SALR5</name>
<dbReference type="InParanoid" id="F2USB9"/>
<organism evidence="8">
    <name type="scientific">Salpingoeca rosetta (strain ATCC 50818 / BSB-021)</name>
    <dbReference type="NCBI Taxonomy" id="946362"/>
    <lineage>
        <taxon>Eukaryota</taxon>
        <taxon>Choanoflagellata</taxon>
        <taxon>Craspedida</taxon>
        <taxon>Salpingoecidae</taxon>
        <taxon>Salpingoeca</taxon>
    </lineage>
</organism>
<evidence type="ECO:0000256" key="4">
    <source>
        <dbReference type="ARBA" id="ARBA00022989"/>
    </source>
</evidence>
<dbReference type="eggNOG" id="ENOG502S4E0">
    <property type="taxonomic scope" value="Eukaryota"/>
</dbReference>
<comment type="subcellular location">
    <subcellularLocation>
        <location evidence="1">Membrane</location>
        <topology evidence="1">Single-pass membrane protein</topology>
    </subcellularLocation>
</comment>
<evidence type="ECO:0000313" key="7">
    <source>
        <dbReference type="EMBL" id="EGD81028.1"/>
    </source>
</evidence>
<dbReference type="RefSeq" id="XP_004987898.1">
    <property type="nucleotide sequence ID" value="XM_004987841.1"/>
</dbReference>
<evidence type="ECO:0000313" key="8">
    <source>
        <dbReference type="Proteomes" id="UP000007799"/>
    </source>
</evidence>
<dbReference type="GeneID" id="16068426"/>
<feature type="transmembrane region" description="Helical" evidence="6">
    <location>
        <begin position="52"/>
        <end position="72"/>
    </location>
</feature>
<gene>
    <name evidence="7" type="ORF">PTSG_10971</name>
</gene>
<protein>
    <recommendedName>
        <fullName evidence="9">Small integral membrane protein 7</fullName>
    </recommendedName>
</protein>
<dbReference type="OrthoDB" id="10047572at2759"/>
<dbReference type="OMA" id="LWNILVM"/>
<dbReference type="KEGG" id="sre:PTSG_10971"/>
<sequence>MGLSDILLAATLFLNAGAILNFKLGSKEEFDFEETEPSTWDKLREFLRSLRYFRVFIAIWNVFMIFCMILFFGS</sequence>
<keyword evidence="3 6" id="KW-0812">Transmembrane</keyword>
<dbReference type="GO" id="GO:0016020">
    <property type="term" value="C:membrane"/>
    <property type="evidence" value="ECO:0007669"/>
    <property type="project" value="UniProtKB-SubCell"/>
</dbReference>
<keyword evidence="8" id="KW-1185">Reference proteome</keyword>
<evidence type="ECO:0008006" key="9">
    <source>
        <dbReference type="Google" id="ProtNLM"/>
    </source>
</evidence>
<evidence type="ECO:0000256" key="5">
    <source>
        <dbReference type="ARBA" id="ARBA00023136"/>
    </source>
</evidence>
<reference evidence="7" key="1">
    <citation type="submission" date="2009-08" db="EMBL/GenBank/DDBJ databases">
        <title>Annotation of Salpingoeca rosetta.</title>
        <authorList>
            <consortium name="The Broad Institute Genome Sequencing Platform"/>
            <person name="Russ C."/>
            <person name="Cuomo C."/>
            <person name="Burger G."/>
            <person name="Gray M.W."/>
            <person name="Holland P.W.H."/>
            <person name="King N."/>
            <person name="Lang F.B.F."/>
            <person name="Roger A.J."/>
            <person name="Ruiz-Trillo I."/>
            <person name="Young S.K."/>
            <person name="Zeng Q."/>
            <person name="Gargeya S."/>
            <person name="Alvarado L."/>
            <person name="Berlin A."/>
            <person name="Chapman S.B."/>
            <person name="Chen Z."/>
            <person name="Freedman E."/>
            <person name="Gellesch M."/>
            <person name="Goldberg J."/>
            <person name="Griggs A."/>
            <person name="Gujja S."/>
            <person name="Heilman E."/>
            <person name="Heiman D."/>
            <person name="Howarth C."/>
            <person name="Mehta T."/>
            <person name="Neiman D."/>
            <person name="Pearson M."/>
            <person name="Roberts A."/>
            <person name="Saif S."/>
            <person name="Shea T."/>
            <person name="Shenoy N."/>
            <person name="Sisk P."/>
            <person name="Stolte C."/>
            <person name="Sykes S."/>
            <person name="White J."/>
            <person name="Yandava C."/>
            <person name="Haas B."/>
            <person name="Nusbaum C."/>
            <person name="Birren B."/>
        </authorList>
    </citation>
    <scope>NUCLEOTIDE SEQUENCE [LARGE SCALE GENOMIC DNA]</scope>
    <source>
        <strain evidence="7">ATCC 50818</strain>
    </source>
</reference>
<keyword evidence="4 6" id="KW-1133">Transmembrane helix</keyword>